<sequence length="55" mass="6557">MKTHRKTHFPDAPDARPYQCDVCGKRFTRKHDCARHIDLHKRDKRAQLSCPHCSR</sequence>
<evidence type="ECO:0000313" key="2">
    <source>
        <dbReference type="Proteomes" id="UP001145114"/>
    </source>
</evidence>
<keyword evidence="2" id="KW-1185">Reference proteome</keyword>
<dbReference type="Proteomes" id="UP001145114">
    <property type="component" value="Unassembled WGS sequence"/>
</dbReference>
<dbReference type="EMBL" id="JAMZIH010007756">
    <property type="protein sequence ID" value="KAJ1672834.1"/>
    <property type="molecule type" value="Genomic_DNA"/>
</dbReference>
<proteinExistence type="predicted"/>
<gene>
    <name evidence="1" type="ORF">EV182_006397</name>
</gene>
<organism evidence="1 2">
    <name type="scientific">Spiromyces aspiralis</name>
    <dbReference type="NCBI Taxonomy" id="68401"/>
    <lineage>
        <taxon>Eukaryota</taxon>
        <taxon>Fungi</taxon>
        <taxon>Fungi incertae sedis</taxon>
        <taxon>Zoopagomycota</taxon>
        <taxon>Kickxellomycotina</taxon>
        <taxon>Kickxellomycetes</taxon>
        <taxon>Kickxellales</taxon>
        <taxon>Kickxellaceae</taxon>
        <taxon>Spiromyces</taxon>
    </lineage>
</organism>
<protein>
    <submittedName>
        <fullName evidence="1">Uncharacterized protein</fullName>
    </submittedName>
</protein>
<comment type="caution">
    <text evidence="1">The sequence shown here is derived from an EMBL/GenBank/DDBJ whole genome shotgun (WGS) entry which is preliminary data.</text>
</comment>
<reference evidence="1" key="1">
    <citation type="submission" date="2022-06" db="EMBL/GenBank/DDBJ databases">
        <title>Phylogenomic reconstructions and comparative analyses of Kickxellomycotina fungi.</title>
        <authorList>
            <person name="Reynolds N.K."/>
            <person name="Stajich J.E."/>
            <person name="Barry K."/>
            <person name="Grigoriev I.V."/>
            <person name="Crous P."/>
            <person name="Smith M.E."/>
        </authorList>
    </citation>
    <scope>NUCLEOTIDE SEQUENCE</scope>
    <source>
        <strain evidence="1">RSA 2271</strain>
    </source>
</reference>
<evidence type="ECO:0000313" key="1">
    <source>
        <dbReference type="EMBL" id="KAJ1672834.1"/>
    </source>
</evidence>
<feature type="non-terminal residue" evidence="1">
    <location>
        <position position="55"/>
    </location>
</feature>
<accession>A0ACC1HFX0</accession>
<name>A0ACC1HFX0_9FUNG</name>